<evidence type="ECO:0000313" key="4">
    <source>
        <dbReference type="EMBL" id="SVA25012.1"/>
    </source>
</evidence>
<feature type="domain" description="NodB homology" evidence="3">
    <location>
        <begin position="1"/>
        <end position="157"/>
    </location>
</feature>
<evidence type="ECO:0000256" key="2">
    <source>
        <dbReference type="ARBA" id="ARBA00022801"/>
    </source>
</evidence>
<sequence length="157" mass="18408">MLLDLAVSYNQSFAFFLLPEHVQAHPSIVLRMANEGHVVGSHFYKHRNYFLDKKSSFLQSVRESIEIIQSICQHEVMYCRSPYGRLFPHQQKWLSQAGYKHVFWSLDSKDYLNEPADKVIERIQKNLKNKDIVLMHDGPNSHPELVRIVEQTLKSIN</sequence>
<dbReference type="SUPFAM" id="SSF88713">
    <property type="entry name" value="Glycoside hydrolase/deacetylase"/>
    <property type="match status" value="1"/>
</dbReference>
<dbReference type="GO" id="GO:0016020">
    <property type="term" value="C:membrane"/>
    <property type="evidence" value="ECO:0007669"/>
    <property type="project" value="TreeGrafter"/>
</dbReference>
<dbReference type="AlphaFoldDB" id="A0A381U9W0"/>
<dbReference type="PANTHER" id="PTHR10587">
    <property type="entry name" value="GLYCOSYL TRANSFERASE-RELATED"/>
    <property type="match status" value="1"/>
</dbReference>
<proteinExistence type="predicted"/>
<evidence type="ECO:0000259" key="3">
    <source>
        <dbReference type="PROSITE" id="PS51677"/>
    </source>
</evidence>
<dbReference type="GO" id="GO:0016810">
    <property type="term" value="F:hydrolase activity, acting on carbon-nitrogen (but not peptide) bonds"/>
    <property type="evidence" value="ECO:0007669"/>
    <property type="project" value="InterPro"/>
</dbReference>
<organism evidence="4">
    <name type="scientific">marine metagenome</name>
    <dbReference type="NCBI Taxonomy" id="408172"/>
    <lineage>
        <taxon>unclassified sequences</taxon>
        <taxon>metagenomes</taxon>
        <taxon>ecological metagenomes</taxon>
    </lineage>
</organism>
<accession>A0A381U9W0</accession>
<keyword evidence="2" id="KW-0378">Hydrolase</keyword>
<protein>
    <recommendedName>
        <fullName evidence="3">NodB homology domain-containing protein</fullName>
    </recommendedName>
</protein>
<dbReference type="InterPro" id="IPR011330">
    <property type="entry name" value="Glyco_hydro/deAcase_b/a-brl"/>
</dbReference>
<dbReference type="Pfam" id="PF01522">
    <property type="entry name" value="Polysacc_deac_1"/>
    <property type="match status" value="1"/>
</dbReference>
<dbReference type="EMBL" id="UINC01006025">
    <property type="protein sequence ID" value="SVA25012.1"/>
    <property type="molecule type" value="Genomic_DNA"/>
</dbReference>
<dbReference type="GO" id="GO:0046872">
    <property type="term" value="F:metal ion binding"/>
    <property type="evidence" value="ECO:0007669"/>
    <property type="project" value="UniProtKB-KW"/>
</dbReference>
<dbReference type="InterPro" id="IPR002509">
    <property type="entry name" value="NODB_dom"/>
</dbReference>
<name>A0A381U9W0_9ZZZZ</name>
<reference evidence="4" key="1">
    <citation type="submission" date="2018-05" db="EMBL/GenBank/DDBJ databases">
        <authorList>
            <person name="Lanie J.A."/>
            <person name="Ng W.-L."/>
            <person name="Kazmierczak K.M."/>
            <person name="Andrzejewski T.M."/>
            <person name="Davidsen T.M."/>
            <person name="Wayne K.J."/>
            <person name="Tettelin H."/>
            <person name="Glass J.I."/>
            <person name="Rusch D."/>
            <person name="Podicherti R."/>
            <person name="Tsui H.-C.T."/>
            <person name="Winkler M.E."/>
        </authorList>
    </citation>
    <scope>NUCLEOTIDE SEQUENCE</scope>
</reference>
<gene>
    <name evidence="4" type="ORF">METZ01_LOCUS77866</name>
</gene>
<dbReference type="CDD" id="cd10917">
    <property type="entry name" value="CE4_NodB_like_6s_7s"/>
    <property type="match status" value="1"/>
</dbReference>
<dbReference type="PANTHER" id="PTHR10587:SF133">
    <property type="entry name" value="CHITIN DEACETYLASE 1-RELATED"/>
    <property type="match status" value="1"/>
</dbReference>
<dbReference type="PROSITE" id="PS51677">
    <property type="entry name" value="NODB"/>
    <property type="match status" value="1"/>
</dbReference>
<keyword evidence="1" id="KW-0479">Metal-binding</keyword>
<evidence type="ECO:0000256" key="1">
    <source>
        <dbReference type="ARBA" id="ARBA00022723"/>
    </source>
</evidence>
<dbReference type="GO" id="GO:0005975">
    <property type="term" value="P:carbohydrate metabolic process"/>
    <property type="evidence" value="ECO:0007669"/>
    <property type="project" value="InterPro"/>
</dbReference>
<dbReference type="Gene3D" id="3.20.20.370">
    <property type="entry name" value="Glycoside hydrolase/deacetylase"/>
    <property type="match status" value="1"/>
</dbReference>
<dbReference type="InterPro" id="IPR050248">
    <property type="entry name" value="Polysacc_deacetylase_ArnD"/>
</dbReference>